<dbReference type="STRING" id="59895.A0A103XU47"/>
<evidence type="ECO:0000256" key="3">
    <source>
        <dbReference type="ARBA" id="ARBA00023295"/>
    </source>
</evidence>
<name>A0A103XU47_CYNCS</name>
<dbReference type="Proteomes" id="UP000243975">
    <property type="component" value="Unassembled WGS sequence"/>
</dbReference>
<dbReference type="SUPFAM" id="SSF75005">
    <property type="entry name" value="Arabinanase/levansucrase/invertase"/>
    <property type="match status" value="1"/>
</dbReference>
<evidence type="ECO:0000313" key="5">
    <source>
        <dbReference type="EMBL" id="KVH96870.1"/>
    </source>
</evidence>
<dbReference type="Gene3D" id="2.115.10.20">
    <property type="entry name" value="Glycosyl hydrolase domain, family 43"/>
    <property type="match status" value="1"/>
</dbReference>
<dbReference type="InterPro" id="IPR013148">
    <property type="entry name" value="Glyco_hydro_32_N"/>
</dbReference>
<dbReference type="OMA" id="GMWECAN"/>
<dbReference type="Gramene" id="KVH96870">
    <property type="protein sequence ID" value="KVH96870"/>
    <property type="gene ID" value="Ccrd_001042"/>
</dbReference>
<dbReference type="AlphaFoldDB" id="A0A103XU47"/>
<comment type="caution">
    <text evidence="5">The sequence shown here is derived from an EMBL/GenBank/DDBJ whole genome shotgun (WGS) entry which is preliminary data.</text>
</comment>
<accession>A0A103XU47</accession>
<dbReference type="PANTHER" id="PTHR31953">
    <property type="entry name" value="BETA-FRUCTOFURANOSIDASE, INSOLUBLE ISOENZYME CWINV1-RELATED"/>
    <property type="match status" value="1"/>
</dbReference>
<keyword evidence="6" id="KW-1185">Reference proteome</keyword>
<sequence length="133" mass="15009">MALDDHPIGADPNGPKYFNGVYHLFYQYNPAGPLFTDQMHWGHSASYDLINWIPLDLAIAPTESFDINNCWSGSATILPGNKPVMFYTGIDSEKCQVQNLAVPKDLFDPYLREWVKYTGNPVINLPQGITKKF</sequence>
<dbReference type="InterPro" id="IPR050551">
    <property type="entry name" value="Fructan_Metab_Enzymes"/>
</dbReference>
<keyword evidence="3" id="KW-0326">Glycosidase</keyword>
<reference evidence="5 6" key="1">
    <citation type="journal article" date="2016" name="Sci. Rep.">
        <title>The genome sequence of the outbreeding globe artichoke constructed de novo incorporating a phase-aware low-pass sequencing strategy of F1 progeny.</title>
        <authorList>
            <person name="Scaglione D."/>
            <person name="Reyes-Chin-Wo S."/>
            <person name="Acquadro A."/>
            <person name="Froenicke L."/>
            <person name="Portis E."/>
            <person name="Beitel C."/>
            <person name="Tirone M."/>
            <person name="Mauro R."/>
            <person name="Lo Monaco A."/>
            <person name="Mauromicale G."/>
            <person name="Faccioli P."/>
            <person name="Cattivelli L."/>
            <person name="Rieseberg L."/>
            <person name="Michelmore R."/>
            <person name="Lanteri S."/>
        </authorList>
    </citation>
    <scope>NUCLEOTIDE SEQUENCE [LARGE SCALE GENOMIC DNA]</scope>
    <source>
        <strain evidence="5">2C</strain>
    </source>
</reference>
<dbReference type="GO" id="GO:0016798">
    <property type="term" value="F:hydrolase activity, acting on glycosyl bonds"/>
    <property type="evidence" value="ECO:0007669"/>
    <property type="project" value="UniProtKB-KW"/>
</dbReference>
<dbReference type="InterPro" id="IPR023296">
    <property type="entry name" value="Glyco_hydro_beta-prop_sf"/>
</dbReference>
<gene>
    <name evidence="5" type="ORF">Ccrd_001042</name>
</gene>
<dbReference type="EMBL" id="LEKV01004129">
    <property type="protein sequence ID" value="KVH96870.1"/>
    <property type="molecule type" value="Genomic_DNA"/>
</dbReference>
<evidence type="ECO:0000256" key="2">
    <source>
        <dbReference type="ARBA" id="ARBA00022801"/>
    </source>
</evidence>
<organism evidence="5 6">
    <name type="scientific">Cynara cardunculus var. scolymus</name>
    <name type="common">Globe artichoke</name>
    <name type="synonym">Cynara scolymus</name>
    <dbReference type="NCBI Taxonomy" id="59895"/>
    <lineage>
        <taxon>Eukaryota</taxon>
        <taxon>Viridiplantae</taxon>
        <taxon>Streptophyta</taxon>
        <taxon>Embryophyta</taxon>
        <taxon>Tracheophyta</taxon>
        <taxon>Spermatophyta</taxon>
        <taxon>Magnoliopsida</taxon>
        <taxon>eudicotyledons</taxon>
        <taxon>Gunneridae</taxon>
        <taxon>Pentapetalae</taxon>
        <taxon>asterids</taxon>
        <taxon>campanulids</taxon>
        <taxon>Asterales</taxon>
        <taxon>Asteraceae</taxon>
        <taxon>Carduoideae</taxon>
        <taxon>Cardueae</taxon>
        <taxon>Carduinae</taxon>
        <taxon>Cynara</taxon>
    </lineage>
</organism>
<evidence type="ECO:0000256" key="1">
    <source>
        <dbReference type="ARBA" id="ARBA00009902"/>
    </source>
</evidence>
<dbReference type="Pfam" id="PF00251">
    <property type="entry name" value="Glyco_hydro_32N"/>
    <property type="match status" value="1"/>
</dbReference>
<keyword evidence="2 5" id="KW-0378">Hydrolase</keyword>
<comment type="similarity">
    <text evidence="1">Belongs to the glycosyl hydrolase 32 family.</text>
</comment>
<evidence type="ECO:0000313" key="6">
    <source>
        <dbReference type="Proteomes" id="UP000243975"/>
    </source>
</evidence>
<evidence type="ECO:0000259" key="4">
    <source>
        <dbReference type="Pfam" id="PF00251"/>
    </source>
</evidence>
<feature type="domain" description="Glycosyl hydrolase family 32 N-terminal" evidence="4">
    <location>
        <begin position="10"/>
        <end position="133"/>
    </location>
</feature>
<proteinExistence type="inferred from homology"/>
<protein>
    <submittedName>
        <fullName evidence="5">Glycosyl hydrolase family 32, N-terminal</fullName>
    </submittedName>
</protein>